<dbReference type="Pfam" id="PF06868">
    <property type="entry name" value="DUF1257"/>
    <property type="match status" value="1"/>
</dbReference>
<evidence type="ECO:0000256" key="2">
    <source>
        <dbReference type="ARBA" id="ARBA00009068"/>
    </source>
</evidence>
<keyword evidence="5" id="KW-0150">Chloroplast</keyword>
<proteinExistence type="inferred from homology"/>
<evidence type="ECO:0000256" key="4">
    <source>
        <dbReference type="ARBA" id="ARBA00022640"/>
    </source>
</evidence>
<evidence type="ECO:0000256" key="3">
    <source>
        <dbReference type="ARBA" id="ARBA00021585"/>
    </source>
</evidence>
<dbReference type="GO" id="GO:0009536">
    <property type="term" value="C:plastid"/>
    <property type="evidence" value="ECO:0007669"/>
    <property type="project" value="UniProtKB-SubCell"/>
</dbReference>
<name>A0A7R6WEY5_9EUKA</name>
<protein>
    <recommendedName>
        <fullName evidence="3">Uncharacterized protein ycf35</fullName>
    </recommendedName>
</protein>
<accession>A0A7R6WEY5</accession>
<evidence type="ECO:0000313" key="5">
    <source>
        <dbReference type="EMBL" id="BCG67656.1"/>
    </source>
</evidence>
<comment type="subcellular location">
    <subcellularLocation>
        <location evidence="1">Plastid</location>
    </subcellularLocation>
</comment>
<sequence length="129" mass="15067">MSHFSKIKTSLRDLDTLKMTLSDLEIAWQTNSQVIRGYNNQTHEAQLVIKQPNNNYDVGFCWNGNEFELVSDLQFWDQKYSVESFLDKVSQRYAYNSIISESSRKGFQATEMTNQEDGSIRLVINRWKG</sequence>
<geneLocation type="chloroplast" evidence="5"/>
<evidence type="ECO:0000256" key="1">
    <source>
        <dbReference type="ARBA" id="ARBA00004474"/>
    </source>
</evidence>
<gene>
    <name evidence="5" type="primary">ycf35</name>
</gene>
<dbReference type="InterPro" id="IPR009666">
    <property type="entry name" value="Uncharacterised_Ycf35"/>
</dbReference>
<reference evidence="5" key="1">
    <citation type="submission" date="2020-06" db="EMBL/GenBank/DDBJ databases">
        <title>Organellar genomes of a novel haptophyte.</title>
        <authorList>
            <person name="Kamikawa R."/>
            <person name="Miyashita H."/>
        </authorList>
    </citation>
    <scope>NUCLEOTIDE SEQUENCE</scope>
    <source>
        <strain evidence="5">NIES-3900</strain>
    </source>
</reference>
<dbReference type="AlphaFoldDB" id="A0A7R6WEY5"/>
<keyword evidence="4 5" id="KW-0934">Plastid</keyword>
<dbReference type="EMBL" id="LC564893">
    <property type="protein sequence ID" value="BCG67656.1"/>
    <property type="molecule type" value="Genomic_DNA"/>
</dbReference>
<organism evidence="5">
    <name type="scientific">Haptophyceae sp. NIES-3900</name>
    <dbReference type="NCBI Taxonomy" id="2748608"/>
    <lineage>
        <taxon>Eukaryota</taxon>
        <taxon>Haptista</taxon>
        <taxon>Haptophyta</taxon>
    </lineage>
</organism>
<dbReference type="PANTHER" id="PTHR39638">
    <property type="entry name" value="YCF35"/>
    <property type="match status" value="1"/>
</dbReference>
<comment type="similarity">
    <text evidence="2">Belongs to the ycf35 family.</text>
</comment>
<dbReference type="PANTHER" id="PTHR39638:SF2">
    <property type="entry name" value="YCF35"/>
    <property type="match status" value="1"/>
</dbReference>